<proteinExistence type="predicted"/>
<feature type="transmembrane region" description="Helical" evidence="2">
    <location>
        <begin position="43"/>
        <end position="59"/>
    </location>
</feature>
<accession>A0A927BZ54</accession>
<evidence type="ECO:0000313" key="4">
    <source>
        <dbReference type="Proteomes" id="UP000621560"/>
    </source>
</evidence>
<organism evidence="3 4">
    <name type="scientific">Paenibacillus sabuli</name>
    <dbReference type="NCBI Taxonomy" id="2772509"/>
    <lineage>
        <taxon>Bacteria</taxon>
        <taxon>Bacillati</taxon>
        <taxon>Bacillota</taxon>
        <taxon>Bacilli</taxon>
        <taxon>Bacillales</taxon>
        <taxon>Paenibacillaceae</taxon>
        <taxon>Paenibacillus</taxon>
    </lineage>
</organism>
<gene>
    <name evidence="3" type="ORF">IDH44_22485</name>
</gene>
<evidence type="ECO:0000256" key="2">
    <source>
        <dbReference type="SAM" id="Phobius"/>
    </source>
</evidence>
<dbReference type="EMBL" id="JACXIZ010000048">
    <property type="protein sequence ID" value="MBD2847973.1"/>
    <property type="molecule type" value="Genomic_DNA"/>
</dbReference>
<evidence type="ECO:0000313" key="3">
    <source>
        <dbReference type="EMBL" id="MBD2847973.1"/>
    </source>
</evidence>
<sequence>MSRSWERKVRKNMSHLSQQQKKRGTSGYVPEASRIDRFKGRNYILPIVIVIFIGFYMYMNSLTPELGQNDTLLWVTAGCYILLAMLFFFRRPYLNVGKNYVQSRRLTGDKRLEPGAIKRITVQPGFIAIEQTKGPAWSFSKLLNRFPTDDMAERLQQFAREHHIDIQKK</sequence>
<dbReference type="Proteomes" id="UP000621560">
    <property type="component" value="Unassembled WGS sequence"/>
</dbReference>
<keyword evidence="2" id="KW-0472">Membrane</keyword>
<keyword evidence="4" id="KW-1185">Reference proteome</keyword>
<dbReference type="RefSeq" id="WP_190921077.1">
    <property type="nucleotide sequence ID" value="NZ_JACXIZ010000048.1"/>
</dbReference>
<feature type="transmembrane region" description="Helical" evidence="2">
    <location>
        <begin position="71"/>
        <end position="89"/>
    </location>
</feature>
<comment type="caution">
    <text evidence="3">The sequence shown here is derived from an EMBL/GenBank/DDBJ whole genome shotgun (WGS) entry which is preliminary data.</text>
</comment>
<keyword evidence="2" id="KW-0812">Transmembrane</keyword>
<reference evidence="3" key="1">
    <citation type="submission" date="2020-09" db="EMBL/GenBank/DDBJ databases">
        <title>A novel bacterium of genus Paenibacillus, isolated from South China Sea.</title>
        <authorList>
            <person name="Huang H."/>
            <person name="Mo K."/>
            <person name="Hu Y."/>
        </authorList>
    </citation>
    <scope>NUCLEOTIDE SEQUENCE</scope>
    <source>
        <strain evidence="3">IB182496</strain>
    </source>
</reference>
<evidence type="ECO:0000256" key="1">
    <source>
        <dbReference type="SAM" id="MobiDB-lite"/>
    </source>
</evidence>
<keyword evidence="2" id="KW-1133">Transmembrane helix</keyword>
<name>A0A927BZ54_9BACL</name>
<dbReference type="AlphaFoldDB" id="A0A927BZ54"/>
<evidence type="ECO:0008006" key="5">
    <source>
        <dbReference type="Google" id="ProtNLM"/>
    </source>
</evidence>
<feature type="region of interest" description="Disordered" evidence="1">
    <location>
        <begin position="1"/>
        <end position="28"/>
    </location>
</feature>
<protein>
    <recommendedName>
        <fullName evidence="5">Methyltransferase</fullName>
    </recommendedName>
</protein>